<reference evidence="8" key="2">
    <citation type="submission" date="2020-09" db="EMBL/GenBank/DDBJ databases">
        <authorList>
            <person name="Sun Q."/>
            <person name="Kim S."/>
        </authorList>
    </citation>
    <scope>NUCLEOTIDE SEQUENCE</scope>
    <source>
        <strain evidence="8">KCTC 23714</strain>
    </source>
</reference>
<sequence>MTDWLLALVPHYGVWLLAACTFCSCLALPIPASLMMLAAGGFVAAGDLSLGASLGGALSGAILGDQTGYFGGRWGGAGLVARLGSRAAPLARATDLLARRGGLAVFFSRWLISALGPYVNLAAGAAGQPWAIFTLWGVLGESCWVTLYVGLGYSFTGNLEAASAMAMDLLGFFAAGALALGLAVWLVLTLRAEAAQARRNR</sequence>
<keyword evidence="9" id="KW-1185">Reference proteome</keyword>
<evidence type="ECO:0000313" key="8">
    <source>
        <dbReference type="EMBL" id="GGW35396.1"/>
    </source>
</evidence>
<dbReference type="GO" id="GO:0005886">
    <property type="term" value="C:plasma membrane"/>
    <property type="evidence" value="ECO:0007669"/>
    <property type="project" value="UniProtKB-SubCell"/>
</dbReference>
<dbReference type="InterPro" id="IPR051311">
    <property type="entry name" value="DedA_domain"/>
</dbReference>
<keyword evidence="5 6" id="KW-0472">Membrane</keyword>
<feature type="domain" description="VTT" evidence="7">
    <location>
        <begin position="31"/>
        <end position="154"/>
    </location>
</feature>
<feature type="transmembrane region" description="Helical" evidence="6">
    <location>
        <begin position="169"/>
        <end position="190"/>
    </location>
</feature>
<name>A0A918IWD7_9RHOB</name>
<evidence type="ECO:0000256" key="1">
    <source>
        <dbReference type="ARBA" id="ARBA00004651"/>
    </source>
</evidence>
<dbReference type="EMBL" id="BMYQ01000007">
    <property type="protein sequence ID" value="GGW35396.1"/>
    <property type="molecule type" value="Genomic_DNA"/>
</dbReference>
<accession>A0A918IWD7</accession>
<feature type="transmembrane region" description="Helical" evidence="6">
    <location>
        <begin position="12"/>
        <end position="30"/>
    </location>
</feature>
<dbReference type="PANTHER" id="PTHR42709:SF6">
    <property type="entry name" value="UNDECAPRENYL PHOSPHATE TRANSPORTER A"/>
    <property type="match status" value="1"/>
</dbReference>
<keyword evidence="3 6" id="KW-0812">Transmembrane</keyword>
<evidence type="ECO:0000256" key="6">
    <source>
        <dbReference type="SAM" id="Phobius"/>
    </source>
</evidence>
<evidence type="ECO:0000256" key="2">
    <source>
        <dbReference type="ARBA" id="ARBA00022475"/>
    </source>
</evidence>
<dbReference type="AlphaFoldDB" id="A0A918IWD7"/>
<evidence type="ECO:0000256" key="5">
    <source>
        <dbReference type="ARBA" id="ARBA00023136"/>
    </source>
</evidence>
<evidence type="ECO:0000256" key="3">
    <source>
        <dbReference type="ARBA" id="ARBA00022692"/>
    </source>
</evidence>
<comment type="subcellular location">
    <subcellularLocation>
        <location evidence="1">Cell membrane</location>
        <topology evidence="1">Multi-pass membrane protein</topology>
    </subcellularLocation>
</comment>
<dbReference type="PANTHER" id="PTHR42709">
    <property type="entry name" value="ALKALINE PHOSPHATASE LIKE PROTEIN"/>
    <property type="match status" value="1"/>
</dbReference>
<dbReference type="Pfam" id="PF09335">
    <property type="entry name" value="VTT_dom"/>
    <property type="match status" value="1"/>
</dbReference>
<evidence type="ECO:0000259" key="7">
    <source>
        <dbReference type="Pfam" id="PF09335"/>
    </source>
</evidence>
<keyword evidence="4 6" id="KW-1133">Transmembrane helix</keyword>
<comment type="caution">
    <text evidence="8">The sequence shown here is derived from an EMBL/GenBank/DDBJ whole genome shotgun (WGS) entry which is preliminary data.</text>
</comment>
<protein>
    <recommendedName>
        <fullName evidence="7">VTT domain-containing protein</fullName>
    </recommendedName>
</protein>
<keyword evidence="2" id="KW-1003">Cell membrane</keyword>
<proteinExistence type="predicted"/>
<dbReference type="RefSeq" id="WP_189634203.1">
    <property type="nucleotide sequence ID" value="NZ_BMYQ01000007.1"/>
</dbReference>
<feature type="transmembrane region" description="Helical" evidence="6">
    <location>
        <begin position="103"/>
        <end position="123"/>
    </location>
</feature>
<evidence type="ECO:0000256" key="4">
    <source>
        <dbReference type="ARBA" id="ARBA00022989"/>
    </source>
</evidence>
<reference evidence="8" key="1">
    <citation type="journal article" date="2014" name="Int. J. Syst. Evol. Microbiol.">
        <title>Complete genome sequence of Corynebacterium casei LMG S-19264T (=DSM 44701T), isolated from a smear-ripened cheese.</title>
        <authorList>
            <consortium name="US DOE Joint Genome Institute (JGI-PGF)"/>
            <person name="Walter F."/>
            <person name="Albersmeier A."/>
            <person name="Kalinowski J."/>
            <person name="Ruckert C."/>
        </authorList>
    </citation>
    <scope>NUCLEOTIDE SEQUENCE</scope>
    <source>
        <strain evidence="8">KCTC 23714</strain>
    </source>
</reference>
<dbReference type="Proteomes" id="UP000628984">
    <property type="component" value="Unassembled WGS sequence"/>
</dbReference>
<evidence type="ECO:0000313" key="9">
    <source>
        <dbReference type="Proteomes" id="UP000628984"/>
    </source>
</evidence>
<dbReference type="InterPro" id="IPR032816">
    <property type="entry name" value="VTT_dom"/>
</dbReference>
<organism evidence="8 9">
    <name type="scientific">Gemmobacter lanyuensis</name>
    <dbReference type="NCBI Taxonomy" id="1054497"/>
    <lineage>
        <taxon>Bacteria</taxon>
        <taxon>Pseudomonadati</taxon>
        <taxon>Pseudomonadota</taxon>
        <taxon>Alphaproteobacteria</taxon>
        <taxon>Rhodobacterales</taxon>
        <taxon>Paracoccaceae</taxon>
        <taxon>Gemmobacter</taxon>
    </lineage>
</organism>
<feature type="transmembrane region" description="Helical" evidence="6">
    <location>
        <begin position="130"/>
        <end position="149"/>
    </location>
</feature>
<feature type="transmembrane region" description="Helical" evidence="6">
    <location>
        <begin position="42"/>
        <end position="63"/>
    </location>
</feature>
<gene>
    <name evidence="8" type="ORF">GCM10011452_24940</name>
</gene>